<sequence>MQIELTIKDILNDIEEFQERISAAQSKLNMLPAGYLPYPEYKKREKQRRDLQAKIEHVEKLIRIATEGLKEI</sequence>
<feature type="coiled-coil region" evidence="1">
    <location>
        <begin position="7"/>
        <end position="61"/>
    </location>
</feature>
<keyword evidence="1" id="KW-0175">Coiled coil</keyword>
<dbReference type="Proteomes" id="UP000603434">
    <property type="component" value="Unassembled WGS sequence"/>
</dbReference>
<evidence type="ECO:0000313" key="2">
    <source>
        <dbReference type="EMBL" id="MBC8360367.1"/>
    </source>
</evidence>
<accession>A0A8J6THY0</accession>
<dbReference type="EMBL" id="JACNJH010000085">
    <property type="protein sequence ID" value="MBC8360367.1"/>
    <property type="molecule type" value="Genomic_DNA"/>
</dbReference>
<name>A0A8J6THY0_9BACT</name>
<protein>
    <submittedName>
        <fullName evidence="2">Uncharacterized protein</fullName>
    </submittedName>
</protein>
<comment type="caution">
    <text evidence="2">The sequence shown here is derived from an EMBL/GenBank/DDBJ whole genome shotgun (WGS) entry which is preliminary data.</text>
</comment>
<gene>
    <name evidence="2" type="ORF">H8E23_03070</name>
</gene>
<organism evidence="2 3">
    <name type="scientific">Candidatus Desulfatibia profunda</name>
    <dbReference type="NCBI Taxonomy" id="2841695"/>
    <lineage>
        <taxon>Bacteria</taxon>
        <taxon>Pseudomonadati</taxon>
        <taxon>Thermodesulfobacteriota</taxon>
        <taxon>Desulfobacteria</taxon>
        <taxon>Desulfobacterales</taxon>
        <taxon>Desulfobacterales incertae sedis</taxon>
        <taxon>Candidatus Desulfatibia</taxon>
    </lineage>
</organism>
<evidence type="ECO:0000313" key="3">
    <source>
        <dbReference type="Proteomes" id="UP000603434"/>
    </source>
</evidence>
<proteinExistence type="predicted"/>
<evidence type="ECO:0000256" key="1">
    <source>
        <dbReference type="SAM" id="Coils"/>
    </source>
</evidence>
<reference evidence="2 3" key="1">
    <citation type="submission" date="2020-08" db="EMBL/GenBank/DDBJ databases">
        <title>Bridging the membrane lipid divide: bacteria of the FCB group superphylum have the potential to synthesize archaeal ether lipids.</title>
        <authorList>
            <person name="Villanueva L."/>
            <person name="Von Meijenfeldt F.A.B."/>
            <person name="Westbye A.B."/>
            <person name="Yadav S."/>
            <person name="Hopmans E.C."/>
            <person name="Dutilh B.E."/>
            <person name="Sinninghe Damste J.S."/>
        </authorList>
    </citation>
    <scope>NUCLEOTIDE SEQUENCE [LARGE SCALE GENOMIC DNA]</scope>
    <source>
        <strain evidence="2">NIOZ-UU30</strain>
    </source>
</reference>
<dbReference type="AlphaFoldDB" id="A0A8J6THY0"/>